<dbReference type="SMR" id="A0A8T3BIH2"/>
<reference evidence="1" key="1">
    <citation type="journal article" date="2022" name="Front. Genet.">
        <title>Chromosome-Scale Assembly of the Dendrobium nobile Genome Provides Insights Into the Molecular Mechanism of the Biosynthesis of the Medicinal Active Ingredient of Dendrobium.</title>
        <authorList>
            <person name="Xu Q."/>
            <person name="Niu S.-C."/>
            <person name="Li K.-L."/>
            <person name="Zheng P.-J."/>
            <person name="Zhang X.-J."/>
            <person name="Jia Y."/>
            <person name="Liu Y."/>
            <person name="Niu Y.-X."/>
            <person name="Yu L.-H."/>
            <person name="Chen D.-F."/>
            <person name="Zhang G.-Q."/>
        </authorList>
    </citation>
    <scope>NUCLEOTIDE SEQUENCE</scope>
    <source>
        <tissue evidence="1">Leaf</tissue>
    </source>
</reference>
<accession>A0A8T3BIH2</accession>
<name>A0A8T3BIH2_DENNO</name>
<dbReference type="EMBL" id="JAGYWB010000009">
    <property type="protein sequence ID" value="KAI0511661.1"/>
    <property type="molecule type" value="Genomic_DNA"/>
</dbReference>
<organism evidence="1 2">
    <name type="scientific">Dendrobium nobile</name>
    <name type="common">Orchid</name>
    <dbReference type="NCBI Taxonomy" id="94219"/>
    <lineage>
        <taxon>Eukaryota</taxon>
        <taxon>Viridiplantae</taxon>
        <taxon>Streptophyta</taxon>
        <taxon>Embryophyta</taxon>
        <taxon>Tracheophyta</taxon>
        <taxon>Spermatophyta</taxon>
        <taxon>Magnoliopsida</taxon>
        <taxon>Liliopsida</taxon>
        <taxon>Asparagales</taxon>
        <taxon>Orchidaceae</taxon>
        <taxon>Epidendroideae</taxon>
        <taxon>Malaxideae</taxon>
        <taxon>Dendrobiinae</taxon>
        <taxon>Dendrobium</taxon>
    </lineage>
</organism>
<protein>
    <submittedName>
        <fullName evidence="1">Uncharacterized protein</fullName>
    </submittedName>
</protein>
<comment type="caution">
    <text evidence="1">The sequence shown here is derived from an EMBL/GenBank/DDBJ whole genome shotgun (WGS) entry which is preliminary data.</text>
</comment>
<gene>
    <name evidence="1" type="ORF">KFK09_012291</name>
</gene>
<proteinExistence type="predicted"/>
<evidence type="ECO:0000313" key="1">
    <source>
        <dbReference type="EMBL" id="KAI0511661.1"/>
    </source>
</evidence>
<keyword evidence="2" id="KW-1185">Reference proteome</keyword>
<evidence type="ECO:0000313" key="2">
    <source>
        <dbReference type="Proteomes" id="UP000829196"/>
    </source>
</evidence>
<dbReference type="AlphaFoldDB" id="A0A8T3BIH2"/>
<dbReference type="Proteomes" id="UP000829196">
    <property type="component" value="Unassembled WGS sequence"/>
</dbReference>
<sequence length="77" mass="8679">MLNIPSHNQSKRSTKSICRSVKRSSSLPLLASCKVGSSRAFQETLSTVFQQQVLNRIEKRTKEALDAQIKEAFNSLR</sequence>